<name>A0A382B274_9ZZZZ</name>
<sequence>MDEAVFDSERTRTKLGFKDLKLGMNILEIEKYCSMRDPIGHLVGATCYGEDDKAFTFKFSGDGTIGVLDYMEVDLGPYSAETQQRLIGLLAKKYTPESAYTPADVTAFNRDRIRNRQLHMIFQGGQVVLSTIARGTGIQQVLTYQHAADGAKFLKGHGGSAAPADLTSLPPVGVDLYPFVGNYTLTGISASGDTVNNANVDVAYLEVDAFGQELAGELTIHWSQGGVGRFKFDEVESAVDSHWSVKLKPVKGVSHLNTTTKPIFMTISFAQDGLTLEGKWMNWISTSRNWNELGNRHDDFRGKRTRTFWQEVLNRDTLDMYQAYLRLEPNGIYASLARSKLVASGKPLPTPAVAAPAKVIQPESPADPLIGVWRIKVLGYAPGGACYLLVGQSHDGTLVGTALEEFPDATISNLTSYYSWFNYKVVPPRTLSIGQREGRNYAWRTEDIGHYPGDQAVFHLTAKNGVITLAEGSDAPFHLQSDRDFCRRRFLTAPWSGSIFDKLSLSESAALKFPPELEQKIKDGSLPTPFHPGAQWAGEPPAKVATTAGATTASAAPTPEQEEAVDPLVGIWLRENSPHFHNNNFCYLFFGSDPDGTIVGAAWDAGFKRVPTYPGLPGFTLKDVAPRTLTIEQRDGRLYDWYTGDIGHYAEDVQRFWLTTNEGSISFTSGADTPFQLQSNRYLCRKERGNETGTVSHFRKLSLSESAALELPPELDQKIKDGTLPTPFHPGAQWAG</sequence>
<reference evidence="1" key="1">
    <citation type="submission" date="2018-05" db="EMBL/GenBank/DDBJ databases">
        <authorList>
            <person name="Lanie J.A."/>
            <person name="Ng W.-L."/>
            <person name="Kazmierczak K.M."/>
            <person name="Andrzejewski T.M."/>
            <person name="Davidsen T.M."/>
            <person name="Wayne K.J."/>
            <person name="Tettelin H."/>
            <person name="Glass J.I."/>
            <person name="Rusch D."/>
            <person name="Podicherti R."/>
            <person name="Tsui H.-C.T."/>
            <person name="Winkler M.E."/>
        </authorList>
    </citation>
    <scope>NUCLEOTIDE SEQUENCE</scope>
</reference>
<organism evidence="1">
    <name type="scientific">marine metagenome</name>
    <dbReference type="NCBI Taxonomy" id="408172"/>
    <lineage>
        <taxon>unclassified sequences</taxon>
        <taxon>metagenomes</taxon>
        <taxon>ecological metagenomes</taxon>
    </lineage>
</organism>
<gene>
    <name evidence="1" type="ORF">METZ01_LOCUS160475</name>
</gene>
<proteinExistence type="predicted"/>
<dbReference type="EMBL" id="UINC01027780">
    <property type="protein sequence ID" value="SVB07621.1"/>
    <property type="molecule type" value="Genomic_DNA"/>
</dbReference>
<feature type="non-terminal residue" evidence="1">
    <location>
        <position position="736"/>
    </location>
</feature>
<accession>A0A382B274</accession>
<protein>
    <submittedName>
        <fullName evidence="1">Uncharacterized protein</fullName>
    </submittedName>
</protein>
<dbReference type="AlphaFoldDB" id="A0A382B274"/>
<evidence type="ECO:0000313" key="1">
    <source>
        <dbReference type="EMBL" id="SVB07621.1"/>
    </source>
</evidence>